<gene>
    <name evidence="3" type="ORF">IFM89_025119</name>
</gene>
<accession>A0A835LT03</accession>
<sequence>MAEKEEEEEDDEIFGDFVQNSKRNTEGEDWGDFMDTFSQPQKNSLQFENTWEKPKGALPLSLFGDIEEELQSDLVVNSVSNVKNGSEIKVENIDEDDDWEFKDAVSETLDFEIKKVDNIFDSWVIPETPPPAATVTTNSVVQESFEGSLFGFSNNERLDGDWFFPSEGNSQNPREVENGFHFESGVSTAKDSGSHSQPQQIATENGRNTSLVTEDYDSDGSFSDFKDAFPTTEALDRSFEQKEESNISDQSGVEMKDLSANGIQGNGKESDNIRGALPLSIFSDGKQDSDEPLHVLSYKPTLSVKNGINSQISSPNLSLNDLIYDLYSKADNVPSIGSPEHTGNGSSLDQTGLKSDLANVDDDFDESSWEFRGAPLETEVESSFPLGDLEYLSQKLPTESEITSFAEFYSSLKEESSLIILHHIDGLKSAQKVAELSGEDAKAEALHKEIQTACKKLFQENMVSEEVYLKEHPPTNVVKLLAAMEEPNFQVLESEYQLSHRISLAAQNLTSAIWLLEHALSVIKILNLGAKEDHFNYATTWSRMVSVCAQELKHGAIIWKQSLQRNLDKQILSKSQGQQYILAIGEIYRVVKILRVSVTLYKPWILSTLPEHLGIFASLEECMSIWSESGLDDALWSLSHTVGSGCDGSGEALLESLKSIHNLIDRDVLSLQNISPPESTCRLSLMSLKMVPDMKSVVWNGKHYFLTLANLWANLISRDPPKLALIPVFS</sequence>
<dbReference type="EMBL" id="JADFTS010000005">
    <property type="protein sequence ID" value="KAF9606430.1"/>
    <property type="molecule type" value="Genomic_DNA"/>
</dbReference>
<dbReference type="AlphaFoldDB" id="A0A835LT03"/>
<organism evidence="3 4">
    <name type="scientific">Coptis chinensis</name>
    <dbReference type="NCBI Taxonomy" id="261450"/>
    <lineage>
        <taxon>Eukaryota</taxon>
        <taxon>Viridiplantae</taxon>
        <taxon>Streptophyta</taxon>
        <taxon>Embryophyta</taxon>
        <taxon>Tracheophyta</taxon>
        <taxon>Spermatophyta</taxon>
        <taxon>Magnoliopsida</taxon>
        <taxon>Ranunculales</taxon>
        <taxon>Ranunculaceae</taxon>
        <taxon>Coptidoideae</taxon>
        <taxon>Coptis</taxon>
    </lineage>
</organism>
<dbReference type="InterPro" id="IPR059024">
    <property type="entry name" value="SYNRG_C"/>
</dbReference>
<comment type="caution">
    <text evidence="3">The sequence shown here is derived from an EMBL/GenBank/DDBJ whole genome shotgun (WGS) entry which is preliminary data.</text>
</comment>
<protein>
    <recommendedName>
        <fullName evidence="2">Synergin gamma C-terminal domain-containing protein</fullName>
    </recommendedName>
</protein>
<feature type="domain" description="Synergin gamma C-terminal" evidence="2">
    <location>
        <begin position="531"/>
        <end position="723"/>
    </location>
</feature>
<evidence type="ECO:0000256" key="1">
    <source>
        <dbReference type="SAM" id="MobiDB-lite"/>
    </source>
</evidence>
<dbReference type="OrthoDB" id="765227at2759"/>
<dbReference type="PANTHER" id="PTHR35701">
    <property type="entry name" value="OS11G0148400 PROTEIN"/>
    <property type="match status" value="1"/>
</dbReference>
<feature type="region of interest" description="Disordered" evidence="1">
    <location>
        <begin position="184"/>
        <end position="211"/>
    </location>
</feature>
<proteinExistence type="predicted"/>
<feature type="region of interest" description="Disordered" evidence="1">
    <location>
        <begin position="1"/>
        <end position="33"/>
    </location>
</feature>
<keyword evidence="4" id="KW-1185">Reference proteome</keyword>
<dbReference type="Proteomes" id="UP000631114">
    <property type="component" value="Unassembled WGS sequence"/>
</dbReference>
<feature type="compositionally biased region" description="Acidic residues" evidence="1">
    <location>
        <begin position="1"/>
        <end position="14"/>
    </location>
</feature>
<evidence type="ECO:0000313" key="3">
    <source>
        <dbReference type="EMBL" id="KAF9606430.1"/>
    </source>
</evidence>
<name>A0A835LT03_9MAGN</name>
<feature type="compositionally biased region" description="Polar residues" evidence="1">
    <location>
        <begin position="185"/>
        <end position="211"/>
    </location>
</feature>
<evidence type="ECO:0000259" key="2">
    <source>
        <dbReference type="Pfam" id="PF25999"/>
    </source>
</evidence>
<reference evidence="3 4" key="1">
    <citation type="submission" date="2020-10" db="EMBL/GenBank/DDBJ databases">
        <title>The Coptis chinensis genome and diversification of protoberbering-type alkaloids.</title>
        <authorList>
            <person name="Wang B."/>
            <person name="Shu S."/>
            <person name="Song C."/>
            <person name="Liu Y."/>
        </authorList>
    </citation>
    <scope>NUCLEOTIDE SEQUENCE [LARGE SCALE GENOMIC DNA]</scope>
    <source>
        <strain evidence="3">HL-2020</strain>
        <tissue evidence="3">Leaf</tissue>
    </source>
</reference>
<evidence type="ECO:0000313" key="4">
    <source>
        <dbReference type="Proteomes" id="UP000631114"/>
    </source>
</evidence>
<dbReference type="PANTHER" id="PTHR35701:SF1">
    <property type="entry name" value="OS11G0148400 PROTEIN"/>
    <property type="match status" value="1"/>
</dbReference>
<dbReference type="Pfam" id="PF25999">
    <property type="entry name" value="SYNRG_C"/>
    <property type="match status" value="1"/>
</dbReference>